<reference evidence="3 4" key="1">
    <citation type="submission" date="2017-08" db="EMBL/GenBank/DDBJ databases">
        <authorList>
            <person name="de Groot N.N."/>
        </authorList>
    </citation>
    <scope>NUCLEOTIDE SEQUENCE [LARGE SCALE GENOMIC DNA]</scope>
    <source>
        <strain evidence="3 4">JC228</strain>
    </source>
</reference>
<feature type="domain" description="Serine aminopeptidase S33" evidence="2">
    <location>
        <begin position="28"/>
        <end position="145"/>
    </location>
</feature>
<evidence type="ECO:0000313" key="4">
    <source>
        <dbReference type="Proteomes" id="UP000219546"/>
    </source>
</evidence>
<dbReference type="Gene3D" id="3.40.50.1820">
    <property type="entry name" value="alpha/beta hydrolase"/>
    <property type="match status" value="1"/>
</dbReference>
<comment type="similarity">
    <text evidence="1">Belongs to the AB hydrolase superfamily. FUS2 hydrolase family.</text>
</comment>
<dbReference type="PRINTS" id="PR00111">
    <property type="entry name" value="ABHYDROLASE"/>
</dbReference>
<dbReference type="AlphaFoldDB" id="A0A285CSW9"/>
<dbReference type="Pfam" id="PF12146">
    <property type="entry name" value="Hydrolase_4"/>
    <property type="match status" value="1"/>
</dbReference>
<dbReference type="EMBL" id="OAOP01000004">
    <property type="protein sequence ID" value="SNX70641.1"/>
    <property type="molecule type" value="Genomic_DNA"/>
</dbReference>
<organism evidence="3 4">
    <name type="scientific">Bacillus oleivorans</name>
    <dbReference type="NCBI Taxonomy" id="1448271"/>
    <lineage>
        <taxon>Bacteria</taxon>
        <taxon>Bacillati</taxon>
        <taxon>Bacillota</taxon>
        <taxon>Bacilli</taxon>
        <taxon>Bacillales</taxon>
        <taxon>Bacillaceae</taxon>
        <taxon>Bacillus</taxon>
    </lineage>
</organism>
<name>A0A285CSW9_9BACI</name>
<dbReference type="InterPro" id="IPR000073">
    <property type="entry name" value="AB_hydrolase_1"/>
</dbReference>
<protein>
    <recommendedName>
        <fullName evidence="2">Serine aminopeptidase S33 domain-containing protein</fullName>
    </recommendedName>
</protein>
<dbReference type="Proteomes" id="UP000219546">
    <property type="component" value="Unassembled WGS sequence"/>
</dbReference>
<evidence type="ECO:0000313" key="3">
    <source>
        <dbReference type="EMBL" id="SNX70641.1"/>
    </source>
</evidence>
<dbReference type="PANTHER" id="PTHR22946">
    <property type="entry name" value="DIENELACTONE HYDROLASE DOMAIN-CONTAINING PROTEIN-RELATED"/>
    <property type="match status" value="1"/>
</dbReference>
<sequence>MEYPLSLTVNGLTLRGMAHKPEIKGQSACPVVILFHGFTGSKTEGKSLFVRYARELLKNGIGTIRFDFSGSGESDGLFSNMTFSQEVYEAKEIFKMVQTLEWVDPDKIMLTGFSMGGAIAAQVAKEYPNRIHKLCLWSPAGNMNQIACSYFEKSPKLPNGNMDIGGLELSRSFYEDLKDRNLYEGISIYQNPVLIIHGTNDQSVPYIFGQKYAEVFVNNRVRIHLIQDADHVFSRLGWIEELFELSVQFLSE</sequence>
<dbReference type="InterPro" id="IPR022742">
    <property type="entry name" value="Hydrolase_4"/>
</dbReference>
<keyword evidence="4" id="KW-1185">Reference proteome</keyword>
<accession>A0A285CSW9</accession>
<evidence type="ECO:0000259" key="2">
    <source>
        <dbReference type="Pfam" id="PF12146"/>
    </source>
</evidence>
<evidence type="ECO:0000256" key="1">
    <source>
        <dbReference type="ARBA" id="ARBA00038115"/>
    </source>
</evidence>
<dbReference type="InterPro" id="IPR050261">
    <property type="entry name" value="FrsA_esterase"/>
</dbReference>
<dbReference type="InterPro" id="IPR029058">
    <property type="entry name" value="AB_hydrolase_fold"/>
</dbReference>
<proteinExistence type="inferred from homology"/>
<gene>
    <name evidence="3" type="ORF">SAMN05877753_104221</name>
</gene>
<dbReference type="RefSeq" id="WP_179714248.1">
    <property type="nucleotide sequence ID" value="NZ_JBEPMQ010000006.1"/>
</dbReference>
<dbReference type="SUPFAM" id="SSF53474">
    <property type="entry name" value="alpha/beta-Hydrolases"/>
    <property type="match status" value="1"/>
</dbReference>